<keyword evidence="2" id="KW-0472">Membrane</keyword>
<dbReference type="PANTHER" id="PTHR12276">
    <property type="entry name" value="EPSIN/ENT-RELATED"/>
    <property type="match status" value="1"/>
</dbReference>
<feature type="region of interest" description="Disordered" evidence="1">
    <location>
        <begin position="415"/>
        <end position="524"/>
    </location>
</feature>
<feature type="compositionally biased region" description="Low complexity" evidence="1">
    <location>
        <begin position="1171"/>
        <end position="1193"/>
    </location>
</feature>
<feature type="compositionally biased region" description="Polar residues" evidence="1">
    <location>
        <begin position="1002"/>
        <end position="1027"/>
    </location>
</feature>
<evidence type="ECO:0000313" key="3">
    <source>
        <dbReference type="EMBL" id="KER25517.1"/>
    </source>
</evidence>
<dbReference type="EMBL" id="KL596774">
    <property type="protein sequence ID" value="KER25517.1"/>
    <property type="molecule type" value="Genomic_DNA"/>
</dbReference>
<dbReference type="InterPro" id="IPR036691">
    <property type="entry name" value="Endo/exonu/phosph_ase_sf"/>
</dbReference>
<dbReference type="GO" id="GO:0005886">
    <property type="term" value="C:plasma membrane"/>
    <property type="evidence" value="ECO:0007669"/>
    <property type="project" value="TreeGrafter"/>
</dbReference>
<name>A0A074ZI89_OPIVI</name>
<sequence length="1218" mass="133523">MSRLANPPDRFVCPICLYVKGAMNTAAKSGATENRAQSPLKIQKDRCQCSALIGTLDAKLERLSRALDDSDTKNAATWTKVDKEHSLNEYLAISTPGPLAAEKLIQLSDAAIKTATASLVDRRLRESRLIIWGSCSGKTTPAKLAQSILSNVLTRSNQSLRAEWLRRKESKRTLGLLVTLSSPSDKADPMIRRLCQYRPPEARMLGHSRSGVEARKRFPLGTNSAAPKLMTKPIVVISTCTPESRSTKPAASPDSSYYSTTIGLSPTKGSDALEEANLTCKQHPKQHSHSHALLNKAPASELYWVRCAGTSSEANLQPRPVKAASLLVNITVAQGLDKLIHKHDYSHPEDPSYIRLATLVAGGSGVYTNTKEGGRQPSKPHKIRQIRELLAGFKVQSFAKTSLLEAPSKSLLLGAATQRPGPHRDTFPVKPRQTAQESRKAKACCKSLINRESSGQKKDLSRATNSNGRNFRLRRKTPSLRAIRPEQIGLSRYEENFASKKYPQKPRSQKADDIAPKAPSEPWTQTRRTNIKSDNHHGHLTFGSLLSETQTWCTTIKSHNHPGHSTFGSSPSEEEEAVLKCLYTNCLSLFIKLGDVRQSACLEKPSIIALTETWLTPDVSDAEISIDGYFIFRADSKRGRAGGVALYLHAALPIPIVLADTTPAPFCDALWVQIPLRGSDSLLLGVVYRSPSSPPEDDQFLTQTLGQLSSNYHFTHLLLHQHGDEFFGGGNESQGSNERRTLGTPWSTDDADRGLHFYAQHLLGGYVYSMEEVVSRKFAQLAACLQVRIKVQEVINLIQDSDKLKVERAKAKGNRNLYIGYGGSNGSGWSNSHYPTRNTFDTNSYNRRCDENDFDDYEEVQPKYSDRVADLPPTTQPTRLGKFEDWQVGRERGVVDDVVEQIKEVWDTAKMVTKDLFIRKDSETHTYEDNPRMVSEEMYEFPSAAVDADGIIEGGGTNGLQTTMEENTCPPVDLIGSWEDARASNIPTTSGPVDLLGLGSSPGPTSWPTNNISNVTDASWPSSSSGQAPRHTDHVANSLLDADFGEFVTAGSPKPKAQPVPSFPDLEGFDTFSSSLGSQSGASGLPATTTDMLFSHQSHQQPFQFTTQPPGPSDGSGARNNKTGISPLDTTVHPKSEPKVGSTWEELDKLRIDLDSLARPNKIDPRAHAGPSLRQLQQQKSPPLSPPSHSQFPLRPQAALAGITTLICPVLVYVVSLK</sequence>
<organism evidence="3 4">
    <name type="scientific">Opisthorchis viverrini</name>
    <name type="common">Southeast Asian liver fluke</name>
    <dbReference type="NCBI Taxonomy" id="6198"/>
    <lineage>
        <taxon>Eukaryota</taxon>
        <taxon>Metazoa</taxon>
        <taxon>Spiralia</taxon>
        <taxon>Lophotrochozoa</taxon>
        <taxon>Platyhelminthes</taxon>
        <taxon>Trematoda</taxon>
        <taxon>Digenea</taxon>
        <taxon>Opisthorchiida</taxon>
        <taxon>Opisthorchiata</taxon>
        <taxon>Opisthorchiidae</taxon>
        <taxon>Opisthorchis</taxon>
    </lineage>
</organism>
<feature type="region of interest" description="Disordered" evidence="1">
    <location>
        <begin position="1000"/>
        <end position="1031"/>
    </location>
</feature>
<keyword evidence="2" id="KW-1133">Transmembrane helix</keyword>
<reference evidence="3 4" key="1">
    <citation type="submission" date="2013-11" db="EMBL/GenBank/DDBJ databases">
        <title>Opisthorchis viverrini - life in the bile duct.</title>
        <authorList>
            <person name="Young N.D."/>
            <person name="Nagarajan N."/>
            <person name="Lin S.J."/>
            <person name="Korhonen P.K."/>
            <person name="Jex A.R."/>
            <person name="Hall R.S."/>
            <person name="Safavi-Hemami H."/>
            <person name="Kaewkong W."/>
            <person name="Bertrand D."/>
            <person name="Gao S."/>
            <person name="Seet Q."/>
            <person name="Wongkham S."/>
            <person name="Teh B.T."/>
            <person name="Wongkham C."/>
            <person name="Intapan P.M."/>
            <person name="Maleewong W."/>
            <person name="Yang X."/>
            <person name="Hu M."/>
            <person name="Wang Z."/>
            <person name="Hofmann A."/>
            <person name="Sternberg P.W."/>
            <person name="Tan P."/>
            <person name="Wang J."/>
            <person name="Gasser R.B."/>
        </authorList>
    </citation>
    <scope>NUCLEOTIDE SEQUENCE [LARGE SCALE GENOMIC DNA]</scope>
</reference>
<keyword evidence="4" id="KW-1185">Reference proteome</keyword>
<dbReference type="PANTHER" id="PTHR12276:SF45">
    <property type="entry name" value="CLATHRIN INTERACTOR 1"/>
    <property type="match status" value="1"/>
</dbReference>
<feature type="compositionally biased region" description="Low complexity" evidence="1">
    <location>
        <begin position="1094"/>
        <end position="1108"/>
    </location>
</feature>
<dbReference type="GO" id="GO:0030125">
    <property type="term" value="C:clathrin vesicle coat"/>
    <property type="evidence" value="ECO:0007669"/>
    <property type="project" value="TreeGrafter"/>
</dbReference>
<keyword evidence="2" id="KW-0812">Transmembrane</keyword>
<proteinExistence type="predicted"/>
<dbReference type="KEGG" id="ovi:T265_07034"/>
<dbReference type="AlphaFoldDB" id="A0A074ZI89"/>
<feature type="compositionally biased region" description="Basic and acidic residues" evidence="1">
    <location>
        <begin position="1158"/>
        <end position="1167"/>
    </location>
</feature>
<dbReference type="OrthoDB" id="4033880at2759"/>
<dbReference type="STRING" id="6198.A0A074ZI89"/>
<gene>
    <name evidence="3" type="ORF">T265_07034</name>
</gene>
<dbReference type="GO" id="GO:0005543">
    <property type="term" value="F:phospholipid binding"/>
    <property type="evidence" value="ECO:0007669"/>
    <property type="project" value="TreeGrafter"/>
</dbReference>
<dbReference type="SUPFAM" id="SSF56219">
    <property type="entry name" value="DNase I-like"/>
    <property type="match status" value="1"/>
</dbReference>
<dbReference type="GO" id="GO:0030276">
    <property type="term" value="F:clathrin binding"/>
    <property type="evidence" value="ECO:0007669"/>
    <property type="project" value="TreeGrafter"/>
</dbReference>
<feature type="transmembrane region" description="Helical" evidence="2">
    <location>
        <begin position="1198"/>
        <end position="1217"/>
    </location>
</feature>
<dbReference type="GeneID" id="20321213"/>
<dbReference type="RefSeq" id="XP_009170722.1">
    <property type="nucleotide sequence ID" value="XM_009172458.1"/>
</dbReference>
<evidence type="ECO:0000313" key="4">
    <source>
        <dbReference type="Proteomes" id="UP000054324"/>
    </source>
</evidence>
<dbReference type="Proteomes" id="UP000054324">
    <property type="component" value="Unassembled WGS sequence"/>
</dbReference>
<dbReference type="GO" id="GO:0006897">
    <property type="term" value="P:endocytosis"/>
    <property type="evidence" value="ECO:0007669"/>
    <property type="project" value="TreeGrafter"/>
</dbReference>
<dbReference type="CTD" id="20321213"/>
<evidence type="ECO:0000256" key="1">
    <source>
        <dbReference type="SAM" id="MobiDB-lite"/>
    </source>
</evidence>
<evidence type="ECO:0000256" key="2">
    <source>
        <dbReference type="SAM" id="Phobius"/>
    </source>
</evidence>
<feature type="region of interest" description="Disordered" evidence="1">
    <location>
        <begin position="1158"/>
        <end position="1193"/>
    </location>
</feature>
<dbReference type="GO" id="GO:0005768">
    <property type="term" value="C:endosome"/>
    <property type="evidence" value="ECO:0007669"/>
    <property type="project" value="TreeGrafter"/>
</dbReference>
<dbReference type="Gene3D" id="3.60.10.10">
    <property type="entry name" value="Endonuclease/exonuclease/phosphatase"/>
    <property type="match status" value="1"/>
</dbReference>
<accession>A0A074ZI89</accession>
<feature type="compositionally biased region" description="Low complexity" evidence="1">
    <location>
        <begin position="1073"/>
        <end position="1085"/>
    </location>
</feature>
<feature type="region of interest" description="Disordered" evidence="1">
    <location>
        <begin position="1069"/>
        <end position="1142"/>
    </location>
</feature>
<protein>
    <submittedName>
        <fullName evidence="3">Uncharacterized protein</fullName>
    </submittedName>
</protein>